<dbReference type="InterPro" id="IPR001789">
    <property type="entry name" value="Sig_transdc_resp-reg_receiver"/>
</dbReference>
<dbReference type="PANTHER" id="PTHR44591:SF21">
    <property type="entry name" value="TWO-COMPONENT RESPONSE REGULATOR"/>
    <property type="match status" value="1"/>
</dbReference>
<evidence type="ECO:0000256" key="1">
    <source>
        <dbReference type="ARBA" id="ARBA00022553"/>
    </source>
</evidence>
<evidence type="ECO:0000313" key="5">
    <source>
        <dbReference type="Proteomes" id="UP001277561"/>
    </source>
</evidence>
<name>A0ABU4W551_9HYPH</name>
<dbReference type="Gene3D" id="3.40.50.2300">
    <property type="match status" value="1"/>
</dbReference>
<organism evidence="4 5">
    <name type="scientific">Agrobacterium rosae</name>
    <dbReference type="NCBI Taxonomy" id="1972867"/>
    <lineage>
        <taxon>Bacteria</taxon>
        <taxon>Pseudomonadati</taxon>
        <taxon>Pseudomonadota</taxon>
        <taxon>Alphaproteobacteria</taxon>
        <taxon>Hyphomicrobiales</taxon>
        <taxon>Rhizobiaceae</taxon>
        <taxon>Rhizobium/Agrobacterium group</taxon>
        <taxon>Agrobacterium</taxon>
    </lineage>
</organism>
<gene>
    <name evidence="4" type="ORF">RMS29_27270</name>
</gene>
<dbReference type="SUPFAM" id="SSF52172">
    <property type="entry name" value="CheY-like"/>
    <property type="match status" value="1"/>
</dbReference>
<evidence type="ECO:0000256" key="2">
    <source>
        <dbReference type="PROSITE-ProRule" id="PRU00169"/>
    </source>
</evidence>
<dbReference type="RefSeq" id="WP_320188928.1">
    <property type="nucleotide sequence ID" value="NZ_CP192765.1"/>
</dbReference>
<dbReference type="EMBL" id="JAVRAD010000027">
    <property type="protein sequence ID" value="MDX8332903.1"/>
    <property type="molecule type" value="Genomic_DNA"/>
</dbReference>
<evidence type="ECO:0000259" key="3">
    <source>
        <dbReference type="PROSITE" id="PS50110"/>
    </source>
</evidence>
<proteinExistence type="predicted"/>
<dbReference type="PANTHER" id="PTHR44591">
    <property type="entry name" value="STRESS RESPONSE REGULATOR PROTEIN 1"/>
    <property type="match status" value="1"/>
</dbReference>
<dbReference type="PROSITE" id="PS50110">
    <property type="entry name" value="RESPONSE_REGULATORY"/>
    <property type="match status" value="1"/>
</dbReference>
<dbReference type="Pfam" id="PF00072">
    <property type="entry name" value="Response_reg"/>
    <property type="match status" value="1"/>
</dbReference>
<keyword evidence="5" id="KW-1185">Reference proteome</keyword>
<accession>A0ABU4W551</accession>
<dbReference type="InterPro" id="IPR011006">
    <property type="entry name" value="CheY-like_superfamily"/>
</dbReference>
<dbReference type="InterPro" id="IPR050595">
    <property type="entry name" value="Bact_response_regulator"/>
</dbReference>
<comment type="caution">
    <text evidence="4">The sequence shown here is derived from an EMBL/GenBank/DDBJ whole genome shotgun (WGS) entry which is preliminary data.</text>
</comment>
<reference evidence="4" key="1">
    <citation type="journal article" date="2023" name="Phytobiomes J">
        <title>Deciphering the key players within the bacterial microbiota associated with aerial crown gall tumors on rhododendron: Insights into the gallobiome.</title>
        <authorList>
            <person name="Kuzmanovic N."/>
            <person name="Nesme J."/>
            <person name="Wolf J."/>
            <person name="Neumann-Schaal M."/>
            <person name="Petersen J."/>
            <person name="Fernandez-Gnecco G."/>
            <person name="Sproeer C."/>
            <person name="Bunk B."/>
            <person name="Overmann J."/>
            <person name="Sorensen S.J."/>
            <person name="Idczak E."/>
            <person name="Smalla K."/>
        </authorList>
    </citation>
    <scope>NUCLEOTIDE SEQUENCE [LARGE SCALE GENOMIC DNA]</scope>
    <source>
        <strain evidence="4">Rho-14.1</strain>
    </source>
</reference>
<evidence type="ECO:0000313" key="4">
    <source>
        <dbReference type="EMBL" id="MDX8332903.1"/>
    </source>
</evidence>
<sequence length="127" mass="14080">MTLVIRHSILIVEDEPLLRFDTVDMMEDEGFNTFEAPNADAALTILEQNPQMSVVCTDIDMPGSLDGLALAQIVRQRWPHMAIVVVSGHHRPTQSALPKDGRFVPKPYVKSAIMEALRATIVKSRAS</sequence>
<dbReference type="Proteomes" id="UP001277561">
    <property type="component" value="Unassembled WGS sequence"/>
</dbReference>
<protein>
    <submittedName>
        <fullName evidence="4">Response regulator</fullName>
    </submittedName>
</protein>
<keyword evidence="1 2" id="KW-0597">Phosphoprotein</keyword>
<dbReference type="SMART" id="SM00448">
    <property type="entry name" value="REC"/>
    <property type="match status" value="1"/>
</dbReference>
<feature type="modified residue" description="4-aspartylphosphate" evidence="2">
    <location>
        <position position="58"/>
    </location>
</feature>
<feature type="domain" description="Response regulatory" evidence="3">
    <location>
        <begin position="8"/>
        <end position="121"/>
    </location>
</feature>